<dbReference type="InterPro" id="IPR033524">
    <property type="entry name" value="Glu/Leu/Phe/Val_DH_AS"/>
</dbReference>
<dbReference type="CDD" id="cd01076">
    <property type="entry name" value="NAD_bind_1_Glu_DH"/>
    <property type="match status" value="1"/>
</dbReference>
<dbReference type="PIRSF" id="PIRSF000185">
    <property type="entry name" value="Glu_DH"/>
    <property type="match status" value="1"/>
</dbReference>
<evidence type="ECO:0000256" key="5">
    <source>
        <dbReference type="RuleBase" id="RU004417"/>
    </source>
</evidence>
<gene>
    <name evidence="7" type="ORF">OCV65_10095</name>
</gene>
<dbReference type="Pfam" id="PF00208">
    <property type="entry name" value="ELFV_dehydrog"/>
    <property type="match status" value="1"/>
</dbReference>
<dbReference type="Gene3D" id="3.40.50.10860">
    <property type="entry name" value="Leucine Dehydrogenase, chain A, domain 1"/>
    <property type="match status" value="1"/>
</dbReference>
<organism evidence="7 8">
    <name type="scientific">Dorea ammoniilytica</name>
    <dbReference type="NCBI Taxonomy" id="2981788"/>
    <lineage>
        <taxon>Bacteria</taxon>
        <taxon>Bacillati</taxon>
        <taxon>Bacillota</taxon>
        <taxon>Clostridia</taxon>
        <taxon>Lachnospirales</taxon>
        <taxon>Lachnospiraceae</taxon>
        <taxon>Dorea</taxon>
    </lineage>
</organism>
<keyword evidence="8" id="KW-1185">Reference proteome</keyword>
<evidence type="ECO:0000259" key="6">
    <source>
        <dbReference type="SMART" id="SM00839"/>
    </source>
</evidence>
<keyword evidence="3 4" id="KW-0560">Oxidoreductase</keyword>
<dbReference type="RefSeq" id="WP_262581914.1">
    <property type="nucleotide sequence ID" value="NZ_JAOQJV010000014.1"/>
</dbReference>
<dbReference type="Pfam" id="PF02812">
    <property type="entry name" value="ELFV_dehydrog_N"/>
    <property type="match status" value="1"/>
</dbReference>
<dbReference type="EMBL" id="JAOQJV010000014">
    <property type="protein sequence ID" value="MCU6700577.1"/>
    <property type="molecule type" value="Genomic_DNA"/>
</dbReference>
<dbReference type="PROSITE" id="PS00074">
    <property type="entry name" value="GLFV_DEHYDROGENASE"/>
    <property type="match status" value="1"/>
</dbReference>
<dbReference type="Gene3D" id="3.40.50.720">
    <property type="entry name" value="NAD(P)-binding Rossmann-like Domain"/>
    <property type="match status" value="1"/>
</dbReference>
<dbReference type="SUPFAM" id="SSF53223">
    <property type="entry name" value="Aminoacid dehydrogenase-like, N-terminal domain"/>
    <property type="match status" value="1"/>
</dbReference>
<name>A0ABT2S7L0_9FIRM</name>
<comment type="similarity">
    <text evidence="1 4 5">Belongs to the Glu/Leu/Phe/Val dehydrogenases family.</text>
</comment>
<evidence type="ECO:0000256" key="3">
    <source>
        <dbReference type="ARBA" id="ARBA00023002"/>
    </source>
</evidence>
<evidence type="ECO:0000256" key="2">
    <source>
        <dbReference type="ARBA" id="ARBA00012896"/>
    </source>
</evidence>
<evidence type="ECO:0000313" key="7">
    <source>
        <dbReference type="EMBL" id="MCU6700577.1"/>
    </source>
</evidence>
<dbReference type="InterPro" id="IPR046346">
    <property type="entry name" value="Aminoacid_DH-like_N_sf"/>
</dbReference>
<reference evidence="7 8" key="1">
    <citation type="journal article" date="2021" name="ISME Commun">
        <title>Automated analysis of genomic sequences facilitates high-throughput and comprehensive description of bacteria.</title>
        <authorList>
            <person name="Hitch T.C.A."/>
        </authorList>
    </citation>
    <scope>NUCLEOTIDE SEQUENCE [LARGE SCALE GENOMIC DNA]</scope>
    <source>
        <strain evidence="7 8">Sanger_02</strain>
    </source>
</reference>
<proteinExistence type="inferred from homology"/>
<protein>
    <recommendedName>
        <fullName evidence="2 4">Glutamate dehydrogenase</fullName>
    </recommendedName>
</protein>
<evidence type="ECO:0000256" key="4">
    <source>
        <dbReference type="PIRNR" id="PIRNR000185"/>
    </source>
</evidence>
<dbReference type="InterPro" id="IPR014362">
    <property type="entry name" value="Glu_DH"/>
</dbReference>
<dbReference type="PANTHER" id="PTHR11606">
    <property type="entry name" value="GLUTAMATE DEHYDROGENASE"/>
    <property type="match status" value="1"/>
</dbReference>
<sequence length="422" mass="46398">MKSPAKNYDPYENVVDVMEKAVEIGHINKSMFEIIKNPQRETKVYLPIEMDDGHVEVFEGYRVQHSNIRGPFKGGIRFHPDCNLNEVKALSVWMSLKCAVANIPYGGAKGGIKVDPSKLSKGELRRLTRRYTFAIAPIIGADTDIPAPDVNTNAQTMAWVLDTYSQLAGKPSPGVVTGKPVELGGSRGRNSATGRGVYFSTKFLLQEEGKDIKDASVAIQGMGNVGSNAARIFYHRDIKVVAVSDVSGGLYKKSGLDITDISDYLETKGNLLKDYNAPGVEHITNEELLTCECDVLIPAALENQITAEVAEKVKCSYIIEAANGPTSEAGDVVLENRGIPVIPDIFANCGGVIVSYFEWVQNIQELTWSRERVNEMLADLMSKAFMDILSVKKECDCTFRMAAYIVALRKLVYAEEIKGIFP</sequence>
<dbReference type="InterPro" id="IPR006097">
    <property type="entry name" value="Glu/Leu/Phe/Val/Trp_DH_dimer"/>
</dbReference>
<evidence type="ECO:0000313" key="8">
    <source>
        <dbReference type="Proteomes" id="UP001207605"/>
    </source>
</evidence>
<comment type="caution">
    <text evidence="7">The sequence shown here is derived from an EMBL/GenBank/DDBJ whole genome shotgun (WGS) entry which is preliminary data.</text>
</comment>
<dbReference type="InterPro" id="IPR006095">
    <property type="entry name" value="Glu/Leu/Phe/Val/Trp_DH"/>
</dbReference>
<dbReference type="Proteomes" id="UP001207605">
    <property type="component" value="Unassembled WGS sequence"/>
</dbReference>
<dbReference type="PANTHER" id="PTHR11606:SF13">
    <property type="entry name" value="GLUTAMATE DEHYDROGENASE 1, MITOCHONDRIAL"/>
    <property type="match status" value="1"/>
</dbReference>
<dbReference type="InterPro" id="IPR033922">
    <property type="entry name" value="NAD_bind_Glu_DH"/>
</dbReference>
<feature type="domain" description="Glutamate/phenylalanine/leucine/valine/L-tryptophan dehydrogenase C-terminal" evidence="6">
    <location>
        <begin position="186"/>
        <end position="419"/>
    </location>
</feature>
<dbReference type="SMART" id="SM00839">
    <property type="entry name" value="ELFV_dehydrog"/>
    <property type="match status" value="1"/>
</dbReference>
<dbReference type="SUPFAM" id="SSF51735">
    <property type="entry name" value="NAD(P)-binding Rossmann-fold domains"/>
    <property type="match status" value="1"/>
</dbReference>
<dbReference type="InterPro" id="IPR006096">
    <property type="entry name" value="Glu/Leu/Phe/Val/Trp_DH_C"/>
</dbReference>
<evidence type="ECO:0000256" key="1">
    <source>
        <dbReference type="ARBA" id="ARBA00006382"/>
    </source>
</evidence>
<dbReference type="PRINTS" id="PR00082">
    <property type="entry name" value="GLFDHDRGNASE"/>
</dbReference>
<dbReference type="InterPro" id="IPR036291">
    <property type="entry name" value="NAD(P)-bd_dom_sf"/>
</dbReference>
<accession>A0ABT2S7L0</accession>